<accession>A0A8S4SF03</accession>
<dbReference type="AlphaFoldDB" id="A0A8S4SF03"/>
<protein>
    <submittedName>
        <fullName evidence="1">Jg15525 protein</fullName>
    </submittedName>
</protein>
<organism evidence="1 2">
    <name type="scientific">Pararge aegeria aegeria</name>
    <dbReference type="NCBI Taxonomy" id="348720"/>
    <lineage>
        <taxon>Eukaryota</taxon>
        <taxon>Metazoa</taxon>
        <taxon>Ecdysozoa</taxon>
        <taxon>Arthropoda</taxon>
        <taxon>Hexapoda</taxon>
        <taxon>Insecta</taxon>
        <taxon>Pterygota</taxon>
        <taxon>Neoptera</taxon>
        <taxon>Endopterygota</taxon>
        <taxon>Lepidoptera</taxon>
        <taxon>Glossata</taxon>
        <taxon>Ditrysia</taxon>
        <taxon>Papilionoidea</taxon>
        <taxon>Nymphalidae</taxon>
        <taxon>Satyrinae</taxon>
        <taxon>Satyrini</taxon>
        <taxon>Parargina</taxon>
        <taxon>Pararge</taxon>
    </lineage>
</organism>
<comment type="caution">
    <text evidence="1">The sequence shown here is derived from an EMBL/GenBank/DDBJ whole genome shotgun (WGS) entry which is preliminary data.</text>
</comment>
<keyword evidence="2" id="KW-1185">Reference proteome</keyword>
<proteinExistence type="predicted"/>
<sequence length="78" mass="8766">MEARLKITTGYAFKNLKWNTSPSSSLYQPITDRLQSKGLQQREGIKAVNHRAGTVRIGGLHTQRGYIVKDLFGVEYNG</sequence>
<evidence type="ECO:0000313" key="2">
    <source>
        <dbReference type="Proteomes" id="UP000838756"/>
    </source>
</evidence>
<evidence type="ECO:0000313" key="1">
    <source>
        <dbReference type="EMBL" id="CAH2260408.1"/>
    </source>
</evidence>
<reference evidence="1" key="1">
    <citation type="submission" date="2022-03" db="EMBL/GenBank/DDBJ databases">
        <authorList>
            <person name="Lindestad O."/>
        </authorList>
    </citation>
    <scope>NUCLEOTIDE SEQUENCE</scope>
</reference>
<name>A0A8S4SF03_9NEOP</name>
<dbReference type="Proteomes" id="UP000838756">
    <property type="component" value="Unassembled WGS sequence"/>
</dbReference>
<gene>
    <name evidence="1" type="primary">jg15525</name>
    <name evidence="1" type="ORF">PAEG_LOCUS23717</name>
</gene>
<dbReference type="EMBL" id="CAKXAJ010026165">
    <property type="protein sequence ID" value="CAH2260408.1"/>
    <property type="molecule type" value="Genomic_DNA"/>
</dbReference>